<evidence type="ECO:0000256" key="7">
    <source>
        <dbReference type="ARBA" id="ARBA00022540"/>
    </source>
</evidence>
<dbReference type="FunFam" id="3.40.50.300:FF:000112">
    <property type="entry name" value="Eukaryotic translation initiation factor 5B"/>
    <property type="match status" value="1"/>
</dbReference>
<dbReference type="GO" id="GO:0005525">
    <property type="term" value="F:GTP binding"/>
    <property type="evidence" value="ECO:0007669"/>
    <property type="project" value="UniProtKB-KW"/>
</dbReference>
<dbReference type="InterPro" id="IPR009000">
    <property type="entry name" value="Transl_B-barrel_sf"/>
</dbReference>
<dbReference type="FunFam" id="2.40.30.10:FF:000026">
    <property type="entry name" value="Eukaryotic translation initiation factor 5B"/>
    <property type="match status" value="1"/>
</dbReference>
<dbReference type="PRINTS" id="PR00315">
    <property type="entry name" value="ELONGATNFCT"/>
</dbReference>
<dbReference type="GO" id="GO:0005739">
    <property type="term" value="C:mitochondrion"/>
    <property type="evidence" value="ECO:0007669"/>
    <property type="project" value="TreeGrafter"/>
</dbReference>
<dbReference type="NCBIfam" id="TIGR00231">
    <property type="entry name" value="small_GTP"/>
    <property type="match status" value="1"/>
</dbReference>
<dbReference type="SUPFAM" id="SSF52540">
    <property type="entry name" value="P-loop containing nucleoside triphosphate hydrolases"/>
    <property type="match status" value="1"/>
</dbReference>
<organism evidence="18 21">
    <name type="scientific">Dinothrombium tinctorium</name>
    <dbReference type="NCBI Taxonomy" id="1965070"/>
    <lineage>
        <taxon>Eukaryota</taxon>
        <taxon>Metazoa</taxon>
        <taxon>Ecdysozoa</taxon>
        <taxon>Arthropoda</taxon>
        <taxon>Chelicerata</taxon>
        <taxon>Arachnida</taxon>
        <taxon>Acari</taxon>
        <taxon>Acariformes</taxon>
        <taxon>Trombidiformes</taxon>
        <taxon>Prostigmata</taxon>
        <taxon>Anystina</taxon>
        <taxon>Parasitengona</taxon>
        <taxon>Trombidioidea</taxon>
        <taxon>Trombidiidae</taxon>
        <taxon>Dinothrombium</taxon>
    </lineage>
</organism>
<protein>
    <recommendedName>
        <fullName evidence="5">Eukaryotic translation initiation factor 5B</fullName>
        <ecNumber evidence="4">3.6.5.3</ecNumber>
    </recommendedName>
    <alternativeName>
        <fullName evidence="13">Translation initiation factor IF-2</fullName>
    </alternativeName>
</protein>
<dbReference type="GO" id="GO:0003743">
    <property type="term" value="F:translation initiation factor activity"/>
    <property type="evidence" value="ECO:0007669"/>
    <property type="project" value="UniProtKB-KW"/>
</dbReference>
<dbReference type="Pfam" id="PF00009">
    <property type="entry name" value="GTP_EFTU"/>
    <property type="match status" value="1"/>
</dbReference>
<comment type="function">
    <text evidence="14">Plays a role in translation initiation. Ribosome-dependent GTPase that promotes the joining of the 60S ribosomal subunit to the pre-initiation complex to form the 80S initiation complex with the initiator methionine-tRNA in the P-site base paired to the start codon. Together with eIF1A (EIF1AX), actively orients the initiator methionine-tRNA in a conformation that allows 60S ribosomal subunit joining to form the 80S initiation complex. Is released after formation of the 80S initiation complex. Its GTPase activity is not essential for ribosomal subunits joining, but GTP hydrolysis is needed for eIF1A (EIF1AX) ejection quickly followed by EIF5B release to form elongation-competent ribosomes. In contrast to its procaryotic homolog, does not promote recruitment of Met-rRNA to the small ribosomal subunit.</text>
</comment>
<feature type="compositionally biased region" description="Low complexity" evidence="16">
    <location>
        <begin position="278"/>
        <end position="287"/>
    </location>
</feature>
<reference evidence="18" key="2">
    <citation type="submission" date="2018-11" db="EMBL/GenBank/DDBJ databases">
        <title>Trombidioid mite genomics.</title>
        <authorList>
            <person name="Dong X."/>
        </authorList>
    </citation>
    <scope>NUCLEOTIDE SEQUENCE</scope>
    <source>
        <strain evidence="18">UoL-WK</strain>
    </source>
</reference>
<dbReference type="InterPro" id="IPR036925">
    <property type="entry name" value="TIF_IF2_dom3_sf"/>
</dbReference>
<keyword evidence="6" id="KW-0963">Cytoplasm</keyword>
<evidence type="ECO:0000256" key="12">
    <source>
        <dbReference type="ARBA" id="ARBA00023134"/>
    </source>
</evidence>
<dbReference type="OrthoDB" id="4928at2759"/>
<dbReference type="SUPFAM" id="SSF50447">
    <property type="entry name" value="Translation proteins"/>
    <property type="match status" value="1"/>
</dbReference>
<evidence type="ECO:0000313" key="20">
    <source>
        <dbReference type="EMBL" id="RWS10024.1"/>
    </source>
</evidence>
<dbReference type="PROSITE" id="PS51722">
    <property type="entry name" value="G_TR_2"/>
    <property type="match status" value="1"/>
</dbReference>
<evidence type="ECO:0000256" key="16">
    <source>
        <dbReference type="SAM" id="MobiDB-lite"/>
    </source>
</evidence>
<keyword evidence="11" id="KW-0648">Protein biosynthesis</keyword>
<feature type="compositionally biased region" description="Basic and acidic residues" evidence="16">
    <location>
        <begin position="8"/>
        <end position="21"/>
    </location>
</feature>
<evidence type="ECO:0000259" key="17">
    <source>
        <dbReference type="PROSITE" id="PS51722"/>
    </source>
</evidence>
<dbReference type="Gene3D" id="2.40.30.10">
    <property type="entry name" value="Translation factors"/>
    <property type="match status" value="2"/>
</dbReference>
<evidence type="ECO:0000256" key="13">
    <source>
        <dbReference type="ARBA" id="ARBA00032478"/>
    </source>
</evidence>
<evidence type="ECO:0000313" key="18">
    <source>
        <dbReference type="EMBL" id="RWS10007.1"/>
    </source>
</evidence>
<accession>A0A3S4R0D8</accession>
<evidence type="ECO:0000256" key="4">
    <source>
        <dbReference type="ARBA" id="ARBA00011986"/>
    </source>
</evidence>
<dbReference type="FunFam" id="3.40.50.10050:FF:000002">
    <property type="entry name" value="Eukaryotic translation initiation factor 5B"/>
    <property type="match status" value="1"/>
</dbReference>
<dbReference type="FunFam" id="2.40.30.10:FF:000013">
    <property type="entry name" value="eukaryotic translation initiation factor 5B"/>
    <property type="match status" value="1"/>
</dbReference>
<dbReference type="EMBL" id="NCKU01002252">
    <property type="protein sequence ID" value="RWS10024.1"/>
    <property type="molecule type" value="Genomic_DNA"/>
</dbReference>
<evidence type="ECO:0000313" key="21">
    <source>
        <dbReference type="Proteomes" id="UP000285301"/>
    </source>
</evidence>
<evidence type="ECO:0000256" key="5">
    <source>
        <dbReference type="ARBA" id="ARBA00013824"/>
    </source>
</evidence>
<dbReference type="Pfam" id="PF11987">
    <property type="entry name" value="IF-2"/>
    <property type="match status" value="1"/>
</dbReference>
<dbReference type="NCBIfam" id="NF003078">
    <property type="entry name" value="PRK04004.1"/>
    <property type="match status" value="1"/>
</dbReference>
<dbReference type="InterPro" id="IPR029459">
    <property type="entry name" value="EFTU-type"/>
</dbReference>
<comment type="caution">
    <text evidence="18">The sequence shown here is derived from an EMBL/GenBank/DDBJ whole genome shotgun (WGS) entry which is preliminary data.</text>
</comment>
<dbReference type="Proteomes" id="UP000285301">
    <property type="component" value="Unassembled WGS sequence"/>
</dbReference>
<proteinExistence type="inferred from homology"/>
<gene>
    <name evidence="18" type="ORF">B4U79_10332</name>
    <name evidence="20" type="ORF">B4U79_12777</name>
    <name evidence="19" type="ORF">B4U79_15926</name>
</gene>
<dbReference type="PANTHER" id="PTHR43381:SF4">
    <property type="entry name" value="EUKARYOTIC TRANSLATION INITIATION FACTOR 5B"/>
    <property type="match status" value="1"/>
</dbReference>
<feature type="non-terminal residue" evidence="18">
    <location>
        <position position="1013"/>
    </location>
</feature>
<dbReference type="CDD" id="cd01887">
    <property type="entry name" value="IF2_eIF5B"/>
    <property type="match status" value="1"/>
</dbReference>
<evidence type="ECO:0000256" key="6">
    <source>
        <dbReference type="ARBA" id="ARBA00022490"/>
    </source>
</evidence>
<evidence type="ECO:0000256" key="1">
    <source>
        <dbReference type="ARBA" id="ARBA00001944"/>
    </source>
</evidence>
<comment type="subcellular location">
    <subcellularLocation>
        <location evidence="2">Cytoplasm</location>
    </subcellularLocation>
</comment>
<evidence type="ECO:0000256" key="9">
    <source>
        <dbReference type="ARBA" id="ARBA00022741"/>
    </source>
</evidence>
<dbReference type="SUPFAM" id="SSF52156">
    <property type="entry name" value="Initiation factor IF2/eIF5b, domain 3"/>
    <property type="match status" value="1"/>
</dbReference>
<keyword evidence="8" id="KW-0479">Metal-binding</keyword>
<feature type="compositionally biased region" description="Basic and acidic residues" evidence="16">
    <location>
        <begin position="130"/>
        <end position="143"/>
    </location>
</feature>
<dbReference type="EMBL" id="NCKU01002254">
    <property type="protein sequence ID" value="RWS10007.1"/>
    <property type="molecule type" value="Genomic_DNA"/>
</dbReference>
<dbReference type="InterPro" id="IPR005225">
    <property type="entry name" value="Small_GTP-bd"/>
</dbReference>
<dbReference type="GO" id="GO:0046872">
    <property type="term" value="F:metal ion binding"/>
    <property type="evidence" value="ECO:0007669"/>
    <property type="project" value="UniProtKB-KW"/>
</dbReference>
<keyword evidence="10" id="KW-0378">Hydrolase</keyword>
<evidence type="ECO:0000256" key="14">
    <source>
        <dbReference type="ARBA" id="ARBA00053410"/>
    </source>
</evidence>
<dbReference type="InterPro" id="IPR027417">
    <property type="entry name" value="P-loop_NTPase"/>
</dbReference>
<feature type="compositionally biased region" description="Basic and acidic residues" evidence="16">
    <location>
        <begin position="64"/>
        <end position="92"/>
    </location>
</feature>
<feature type="region of interest" description="Disordered" evidence="16">
    <location>
        <begin position="1"/>
        <end position="51"/>
    </location>
</feature>
<dbReference type="EMBL" id="NCKU01002253">
    <property type="protein sequence ID" value="RWS10013.1"/>
    <property type="molecule type" value="Genomic_DNA"/>
</dbReference>
<dbReference type="Gene3D" id="3.40.50.300">
    <property type="entry name" value="P-loop containing nucleotide triphosphate hydrolases"/>
    <property type="match status" value="1"/>
</dbReference>
<name>A0A3S4R0D8_9ACAR</name>
<dbReference type="GO" id="GO:0003924">
    <property type="term" value="F:GTPase activity"/>
    <property type="evidence" value="ECO:0007669"/>
    <property type="project" value="InterPro"/>
</dbReference>
<dbReference type="STRING" id="1965070.A0A3S4R0D8"/>
<keyword evidence="21" id="KW-1185">Reference proteome</keyword>
<dbReference type="CDD" id="cd16266">
    <property type="entry name" value="IF2_aeIF5B_IV"/>
    <property type="match status" value="1"/>
</dbReference>
<keyword evidence="12" id="KW-0342">GTP-binding</keyword>
<keyword evidence="9" id="KW-0547">Nucleotide-binding</keyword>
<dbReference type="InterPro" id="IPR015760">
    <property type="entry name" value="TIF_IF2"/>
</dbReference>
<dbReference type="AlphaFoldDB" id="A0A3S4R0D8"/>
<evidence type="ECO:0000256" key="15">
    <source>
        <dbReference type="ARBA" id="ARBA00061781"/>
    </source>
</evidence>
<feature type="compositionally biased region" description="Acidic residues" evidence="16">
    <location>
        <begin position="333"/>
        <end position="353"/>
    </location>
</feature>
<dbReference type="EC" id="3.6.5.3" evidence="4"/>
<feature type="compositionally biased region" description="Basic and acidic residues" evidence="16">
    <location>
        <begin position="184"/>
        <end position="193"/>
    </location>
</feature>
<keyword evidence="7 18" id="KW-0396">Initiation factor</keyword>
<feature type="compositionally biased region" description="Basic and acidic residues" evidence="16">
    <location>
        <begin position="206"/>
        <end position="277"/>
    </location>
</feature>
<sequence length="1013" mass="114325">MGKQKAAKKGESTVDSVKEQNDDLTVARSKPSKFGLLDVEDKRKKKDDDDEELDAMLAELALEIEGKKPIEKPKVVENDAEKSTVKENKKMPVETQPVETTTAVDESKDGTKEHEPKVVKEKAKKKKKAAEKPENTEKTKNEPAKVNSVPEQAVDSLEKSQEPVDEDDEKDKDKAGKKKKGKKDAKAEKEAKKGPGKKQIAMMQEALRKIQEEEEKRKREEEERIRREEEAERLRQEKLRLEKERKEKKKQKEKERKERLKKEGKLLNSKQKAERQRAQLSLALLQQKGMVRIGGRERVKKQDSSESKSEEKDASERLEPEEENGIKSSPDTEASETEDETDNVNETWEDLTENQDITEKSDAENKEVNHMEKIGVKRKVEKVIIEQTPVSNSDHLSKKSNITKDNLVLQSPEVPTLRSPVLCVLGHVDTGKTKLLDYLRKTHVQDNEAGGITQQIGATFVPPSAIEEQCKGVKKPQELTLPGLLIIDTPGHESFSNLRSRGSSLCDIAILVIDIMHGLEPQTIESINLLKSRKTPFVVALNKIDRLYDWRSNPKRDIEDVIKSQPTNTKLEFQQRVNEIILQLNEQSLNAALYYENKDPRSFVSLVPTSAVVGDGMGNLVNLVVSYSQNMMSKKLVYDAEKLEATVLEVKAIPGLGTTIDVILVNGKLREGDKIILAGHDGPIVTHIRSLLVPQPLRELRVKSPYQELKVVYGSMGVKVAAHDLDKAVAGLELYVAKSDPEIEQAKADCWRRFAQAMKSIKCSEKGVYVQASTLGSLEALLEFLKASKIPYSGVRIGPVVKRDIMKASIMLETAPDYAVILAFDVKVERDAQELADQLGVKVFTAEIIYHLFDKFTAYREDLKQKRKEQYKNIAVFPCKLRILPQFIFNTRDPIIVGVSVEDGILVPGTPLAVPSKGNLEIGRVSSIELNHKPVENARRGQEVCIKIDHVGGDAPKLYGRHFDHEDLLVSRITRESIDALKEYFRDEMLKSDWALIIELKKYFEIIEVRSNI</sequence>
<dbReference type="Pfam" id="PF14578">
    <property type="entry name" value="GTP_EFTU_D4"/>
    <property type="match status" value="1"/>
</dbReference>
<dbReference type="InterPro" id="IPR023115">
    <property type="entry name" value="TIF_IF2_dom3"/>
</dbReference>
<dbReference type="Gene3D" id="3.40.50.10050">
    <property type="entry name" value="Translation initiation factor IF- 2, domain 3"/>
    <property type="match status" value="1"/>
</dbReference>
<feature type="domain" description="Tr-type G" evidence="17">
    <location>
        <begin position="417"/>
        <end position="632"/>
    </location>
</feature>
<evidence type="ECO:0000256" key="3">
    <source>
        <dbReference type="ARBA" id="ARBA00007733"/>
    </source>
</evidence>
<feature type="region of interest" description="Disordered" evidence="16">
    <location>
        <begin position="64"/>
        <end position="368"/>
    </location>
</feature>
<evidence type="ECO:0000313" key="19">
    <source>
        <dbReference type="EMBL" id="RWS10013.1"/>
    </source>
</evidence>
<comment type="similarity">
    <text evidence="3">Belongs to the TRAFAC class translation factor GTPase superfamily. Classic translation factor GTPase family. IF-2 subfamily.</text>
</comment>
<evidence type="ECO:0000256" key="10">
    <source>
        <dbReference type="ARBA" id="ARBA00022801"/>
    </source>
</evidence>
<dbReference type="CDD" id="cd03703">
    <property type="entry name" value="aeIF5B_II"/>
    <property type="match status" value="1"/>
</dbReference>
<evidence type="ECO:0000256" key="2">
    <source>
        <dbReference type="ARBA" id="ARBA00004496"/>
    </source>
</evidence>
<evidence type="ECO:0000256" key="8">
    <source>
        <dbReference type="ARBA" id="ARBA00022723"/>
    </source>
</evidence>
<feature type="compositionally biased region" description="Basic and acidic residues" evidence="16">
    <location>
        <begin position="294"/>
        <end position="318"/>
    </location>
</feature>
<reference evidence="18 21" key="1">
    <citation type="journal article" date="2018" name="Gigascience">
        <title>Genomes of trombidid mites reveal novel predicted allergens and laterally-transferred genes associated with secondary metabolism.</title>
        <authorList>
            <person name="Dong X."/>
            <person name="Chaisiri K."/>
            <person name="Xia D."/>
            <person name="Armstrong S.D."/>
            <person name="Fang Y."/>
            <person name="Donnelly M.J."/>
            <person name="Kadowaki T."/>
            <person name="McGarry J.W."/>
            <person name="Darby A.C."/>
            <person name="Makepeace B.L."/>
        </authorList>
    </citation>
    <scope>NUCLEOTIDE SEQUENCE [LARGE SCALE GENOMIC DNA]</scope>
    <source>
        <strain evidence="18">UoL-WK</strain>
    </source>
</reference>
<evidence type="ECO:0000256" key="11">
    <source>
        <dbReference type="ARBA" id="ARBA00022917"/>
    </source>
</evidence>
<comment type="subunit">
    <text evidence="15">Interacts through its C-terminal domain (CTD) with the CTD of eIF1A (EIF1AX) or with the CTD of EIF5 (mutually exclusive) through a common binding site. Interacts with eIF1A (EIF1AX) from the location of the start codon by the 43S complex until the formation of the 80S complex. Interacts with ANXA5 in a calcium and phospholipid-dependent manner.</text>
</comment>
<feature type="compositionally biased region" description="Basic and acidic residues" evidence="16">
    <location>
        <begin position="105"/>
        <end position="121"/>
    </location>
</feature>
<comment type="cofactor">
    <cofactor evidence="1">
        <name>a monovalent cation</name>
        <dbReference type="ChEBI" id="CHEBI:60242"/>
    </cofactor>
</comment>
<feature type="compositionally biased region" description="Basic and acidic residues" evidence="16">
    <location>
        <begin position="357"/>
        <end position="368"/>
    </location>
</feature>
<dbReference type="InterPro" id="IPR000795">
    <property type="entry name" value="T_Tr_GTP-bd_dom"/>
</dbReference>
<dbReference type="PANTHER" id="PTHR43381">
    <property type="entry name" value="TRANSLATION INITIATION FACTOR IF-2-RELATED"/>
    <property type="match status" value="1"/>
</dbReference>